<feature type="binding site" evidence="8">
    <location>
        <position position="140"/>
    </location>
    <ligand>
        <name>a 1,2-diacyl-sn-glycero-3-phospho-(1'-sn-glycerol)</name>
        <dbReference type="ChEBI" id="CHEBI:64716"/>
    </ligand>
</feature>
<dbReference type="EMBL" id="BNBA01000002">
    <property type="protein sequence ID" value="GHH47359.1"/>
    <property type="molecule type" value="Genomic_DNA"/>
</dbReference>
<feature type="transmembrane region" description="Helical" evidence="8">
    <location>
        <begin position="230"/>
        <end position="247"/>
    </location>
</feature>
<dbReference type="Pfam" id="PF01790">
    <property type="entry name" value="LGT"/>
    <property type="match status" value="1"/>
</dbReference>
<protein>
    <recommendedName>
        <fullName evidence="8">Phosphatidylglycerol--prolipoprotein diacylglyceryl transferase</fullName>
        <ecNumber evidence="8">2.5.1.145</ecNumber>
    </recommendedName>
</protein>
<evidence type="ECO:0000256" key="3">
    <source>
        <dbReference type="ARBA" id="ARBA00022519"/>
    </source>
</evidence>
<feature type="transmembrane region" description="Helical" evidence="8">
    <location>
        <begin position="20"/>
        <end position="37"/>
    </location>
</feature>
<evidence type="ECO:0000256" key="8">
    <source>
        <dbReference type="HAMAP-Rule" id="MF_01147"/>
    </source>
</evidence>
<dbReference type="EC" id="2.5.1.145" evidence="8"/>
<evidence type="ECO:0000256" key="7">
    <source>
        <dbReference type="ARBA" id="ARBA00023136"/>
    </source>
</evidence>
<evidence type="ECO:0000313" key="10">
    <source>
        <dbReference type="Proteomes" id="UP000623958"/>
    </source>
</evidence>
<feature type="transmembrane region" description="Helical" evidence="8">
    <location>
        <begin position="267"/>
        <end position="284"/>
    </location>
</feature>
<dbReference type="HAMAP" id="MF_01147">
    <property type="entry name" value="Lgt"/>
    <property type="match status" value="1"/>
</dbReference>
<evidence type="ECO:0000256" key="5">
    <source>
        <dbReference type="ARBA" id="ARBA00022692"/>
    </source>
</evidence>
<evidence type="ECO:0000256" key="1">
    <source>
        <dbReference type="ARBA" id="ARBA00007150"/>
    </source>
</evidence>
<proteinExistence type="inferred from homology"/>
<organism evidence="9 10">
    <name type="scientific">Xanthomonas boreopolis</name>
    <dbReference type="NCBI Taxonomy" id="86183"/>
    <lineage>
        <taxon>Bacteria</taxon>
        <taxon>Pseudomonadati</taxon>
        <taxon>Pseudomonadota</taxon>
        <taxon>Gammaproteobacteria</taxon>
        <taxon>Lysobacterales</taxon>
        <taxon>Lysobacteraceae</taxon>
        <taxon>Xanthomonas</taxon>
    </lineage>
</organism>
<feature type="transmembrane region" description="Helical" evidence="8">
    <location>
        <begin position="57"/>
        <end position="77"/>
    </location>
</feature>
<evidence type="ECO:0000256" key="4">
    <source>
        <dbReference type="ARBA" id="ARBA00022679"/>
    </source>
</evidence>
<dbReference type="InterPro" id="IPR001640">
    <property type="entry name" value="Lgt"/>
</dbReference>
<comment type="similarity">
    <text evidence="1 8">Belongs to the Lgt family.</text>
</comment>
<name>A0A919F549_9XANT</name>
<keyword evidence="5 8" id="KW-0812">Transmembrane</keyword>
<dbReference type="PROSITE" id="PS01311">
    <property type="entry name" value="LGT"/>
    <property type="match status" value="1"/>
</dbReference>
<comment type="catalytic activity">
    <reaction evidence="8">
        <text>L-cysteinyl-[prolipoprotein] + a 1,2-diacyl-sn-glycero-3-phospho-(1'-sn-glycerol) = an S-1,2-diacyl-sn-glyceryl-L-cysteinyl-[prolipoprotein] + sn-glycerol 1-phosphate + H(+)</text>
        <dbReference type="Rhea" id="RHEA:56712"/>
        <dbReference type="Rhea" id="RHEA-COMP:14679"/>
        <dbReference type="Rhea" id="RHEA-COMP:14680"/>
        <dbReference type="ChEBI" id="CHEBI:15378"/>
        <dbReference type="ChEBI" id="CHEBI:29950"/>
        <dbReference type="ChEBI" id="CHEBI:57685"/>
        <dbReference type="ChEBI" id="CHEBI:64716"/>
        <dbReference type="ChEBI" id="CHEBI:140658"/>
        <dbReference type="EC" id="2.5.1.145"/>
    </reaction>
</comment>
<feature type="transmembrane region" description="Helical" evidence="8">
    <location>
        <begin position="97"/>
        <end position="114"/>
    </location>
</feature>
<reference evidence="9" key="1">
    <citation type="journal article" date="2014" name="Int. J. Syst. Evol. Microbiol.">
        <title>Complete genome sequence of Corynebacterium casei LMG S-19264T (=DSM 44701T), isolated from a smear-ripened cheese.</title>
        <authorList>
            <consortium name="US DOE Joint Genome Institute (JGI-PGF)"/>
            <person name="Walter F."/>
            <person name="Albersmeier A."/>
            <person name="Kalinowski J."/>
            <person name="Ruckert C."/>
        </authorList>
    </citation>
    <scope>NUCLEOTIDE SEQUENCE</scope>
    <source>
        <strain evidence="9">JCM 13306</strain>
    </source>
</reference>
<reference evidence="9" key="2">
    <citation type="submission" date="2020-09" db="EMBL/GenBank/DDBJ databases">
        <authorList>
            <person name="Sun Q."/>
            <person name="Ohkuma M."/>
        </authorList>
    </citation>
    <scope>NUCLEOTIDE SEQUENCE</scope>
    <source>
        <strain evidence="9">JCM 13306</strain>
    </source>
</reference>
<comment type="subcellular location">
    <subcellularLocation>
        <location evidence="8">Cell membrane</location>
        <topology evidence="8">Multi-pass membrane protein</topology>
    </subcellularLocation>
</comment>
<evidence type="ECO:0000256" key="2">
    <source>
        <dbReference type="ARBA" id="ARBA00022475"/>
    </source>
</evidence>
<dbReference type="Proteomes" id="UP000623958">
    <property type="component" value="Unassembled WGS sequence"/>
</dbReference>
<keyword evidence="10" id="KW-1185">Reference proteome</keyword>
<dbReference type="PANTHER" id="PTHR30589">
    <property type="entry name" value="PROLIPOPROTEIN DIACYLGLYCERYL TRANSFERASE"/>
    <property type="match status" value="1"/>
</dbReference>
<dbReference type="GO" id="GO:0042158">
    <property type="term" value="P:lipoprotein biosynthetic process"/>
    <property type="evidence" value="ECO:0007669"/>
    <property type="project" value="UniProtKB-UniRule"/>
</dbReference>
<dbReference type="AlphaFoldDB" id="A0A919F549"/>
<accession>A0A919F549</accession>
<dbReference type="PANTHER" id="PTHR30589:SF0">
    <property type="entry name" value="PHOSPHATIDYLGLYCEROL--PROLIPOPROTEIN DIACYLGLYCERYL TRANSFERASE"/>
    <property type="match status" value="1"/>
</dbReference>
<dbReference type="NCBIfam" id="TIGR00544">
    <property type="entry name" value="lgt"/>
    <property type="match status" value="1"/>
</dbReference>
<keyword evidence="4 8" id="KW-0808">Transferase</keyword>
<keyword evidence="7 8" id="KW-0472">Membrane</keyword>
<comment type="caution">
    <text evidence="9">The sequence shown here is derived from an EMBL/GenBank/DDBJ whole genome shotgun (WGS) entry which is preliminary data.</text>
</comment>
<comment type="pathway">
    <text evidence="8">Protein modification; lipoprotein biosynthesis (diacylglyceryl transfer).</text>
</comment>
<dbReference type="RefSeq" id="WP_140723868.1">
    <property type="nucleotide sequence ID" value="NZ_BNBA01000002.1"/>
</dbReference>
<feature type="transmembrane region" description="Helical" evidence="8">
    <location>
        <begin position="121"/>
        <end position="141"/>
    </location>
</feature>
<dbReference type="GO" id="GO:0005886">
    <property type="term" value="C:plasma membrane"/>
    <property type="evidence" value="ECO:0007669"/>
    <property type="project" value="UniProtKB-SubCell"/>
</dbReference>
<keyword evidence="2 8" id="KW-1003">Cell membrane</keyword>
<dbReference type="GO" id="GO:0008961">
    <property type="term" value="F:phosphatidylglycerol-prolipoprotein diacylglyceryl transferase activity"/>
    <property type="evidence" value="ECO:0007669"/>
    <property type="project" value="UniProtKB-UniRule"/>
</dbReference>
<sequence length="301" mass="33311">MTYLHDIDPIAFSLGPVQVHWYGLMYLLGFLAAWWLGRLRIRAGRLPGVDANGFSDLLFYAMLGVVLGGRIGYMLFYAFGALVQNPLVLFKVWEGGMSFHGGLLGVLVAVAWWARKHRLHIFDVVDFIAPLVPLGLGFGRLGNFIGGELWGKFTQAGWGVIFPHAPLSDIPAGQPAMEQLMSAAQIQQQYAAGLLDRYARHPSQLYEAALEGLVMFAAIWLFSLKPRARYAVSGLFALLYGVFRFTVEFVRMPDNGVYVAFGWLTRGQILSLPLIAVGLFLLWLSRRAPVLQPVPAAEAAK</sequence>
<gene>
    <name evidence="8 9" type="primary">lgt</name>
    <name evidence="9" type="ORF">GCM10009090_03690</name>
</gene>
<keyword evidence="6 8" id="KW-1133">Transmembrane helix</keyword>
<evidence type="ECO:0000256" key="6">
    <source>
        <dbReference type="ARBA" id="ARBA00022989"/>
    </source>
</evidence>
<feature type="transmembrane region" description="Helical" evidence="8">
    <location>
        <begin position="205"/>
        <end position="223"/>
    </location>
</feature>
<comment type="function">
    <text evidence="8">Catalyzes the transfer of the diacylglyceryl group from phosphatidylglycerol to the sulfhydryl group of the N-terminal cysteine of a prolipoprotein, the first step in the formation of mature lipoproteins.</text>
</comment>
<evidence type="ECO:0000313" key="9">
    <source>
        <dbReference type="EMBL" id="GHH47359.1"/>
    </source>
</evidence>
<keyword evidence="3" id="KW-0997">Cell inner membrane</keyword>